<evidence type="ECO:0000256" key="20">
    <source>
        <dbReference type="SAM" id="SignalP"/>
    </source>
</evidence>
<evidence type="ECO:0000256" key="5">
    <source>
        <dbReference type="ARBA" id="ARBA00022676"/>
    </source>
</evidence>
<dbReference type="PIRSF" id="PIRSF037299">
    <property type="entry name" value="Glycosidase_CRH1_prd"/>
    <property type="match status" value="1"/>
</dbReference>
<feature type="region of interest" description="Disordered" evidence="19">
    <location>
        <begin position="278"/>
        <end position="313"/>
    </location>
</feature>
<feature type="active site" description="Nucleophile" evidence="17">
    <location>
        <position position="122"/>
    </location>
</feature>
<evidence type="ECO:0000256" key="13">
    <source>
        <dbReference type="ARBA" id="ARBA00023295"/>
    </source>
</evidence>
<evidence type="ECO:0000256" key="18">
    <source>
        <dbReference type="PIRSR" id="PIRSR037299-2"/>
    </source>
</evidence>
<dbReference type="InterPro" id="IPR050546">
    <property type="entry name" value="Glycosyl_Hydrlase_16"/>
</dbReference>
<evidence type="ECO:0000259" key="21">
    <source>
        <dbReference type="PROSITE" id="PS51762"/>
    </source>
</evidence>
<gene>
    <name evidence="22" type="ORF">B0H63DRAFT_207934</name>
</gene>
<keyword evidence="7 20" id="KW-0732">Signal</keyword>
<feature type="signal peptide" evidence="20">
    <location>
        <begin position="1"/>
        <end position="20"/>
    </location>
</feature>
<evidence type="ECO:0000313" key="23">
    <source>
        <dbReference type="Proteomes" id="UP001285441"/>
    </source>
</evidence>
<dbReference type="GO" id="GO:0005975">
    <property type="term" value="P:carbohydrate metabolic process"/>
    <property type="evidence" value="ECO:0007669"/>
    <property type="project" value="InterPro"/>
</dbReference>
<evidence type="ECO:0000256" key="6">
    <source>
        <dbReference type="ARBA" id="ARBA00022679"/>
    </source>
</evidence>
<protein>
    <recommendedName>
        <fullName evidence="16">Crh-like protein</fullName>
        <ecNumber evidence="16">3.2.-.-</ecNumber>
    </recommendedName>
</protein>
<evidence type="ECO:0000256" key="8">
    <source>
        <dbReference type="ARBA" id="ARBA00022801"/>
    </source>
</evidence>
<dbReference type="InterPro" id="IPR000757">
    <property type="entry name" value="Beta-glucanase-like"/>
</dbReference>
<feature type="disulfide bond" evidence="18">
    <location>
        <begin position="26"/>
        <end position="33"/>
    </location>
</feature>
<keyword evidence="4" id="KW-0336">GPI-anchor</keyword>
<evidence type="ECO:0000256" key="12">
    <source>
        <dbReference type="ARBA" id="ARBA00023288"/>
    </source>
</evidence>
<evidence type="ECO:0000256" key="19">
    <source>
        <dbReference type="SAM" id="MobiDB-lite"/>
    </source>
</evidence>
<dbReference type="GO" id="GO:0098552">
    <property type="term" value="C:side of membrane"/>
    <property type="evidence" value="ECO:0007669"/>
    <property type="project" value="UniProtKB-KW"/>
</dbReference>
<evidence type="ECO:0000256" key="15">
    <source>
        <dbReference type="ARBA" id="ARBA00038074"/>
    </source>
</evidence>
<evidence type="ECO:0000256" key="14">
    <source>
        <dbReference type="ARBA" id="ARBA00023316"/>
    </source>
</evidence>
<keyword evidence="12" id="KW-0449">Lipoprotein</keyword>
<evidence type="ECO:0000256" key="11">
    <source>
        <dbReference type="ARBA" id="ARBA00023180"/>
    </source>
</evidence>
<evidence type="ECO:0000256" key="16">
    <source>
        <dbReference type="PIRNR" id="PIRNR037299"/>
    </source>
</evidence>
<feature type="domain" description="GH16" evidence="21">
    <location>
        <begin position="28"/>
        <end position="240"/>
    </location>
</feature>
<evidence type="ECO:0000256" key="9">
    <source>
        <dbReference type="ARBA" id="ARBA00023136"/>
    </source>
</evidence>
<feature type="region of interest" description="Disordered" evidence="19">
    <location>
        <begin position="343"/>
        <end position="369"/>
    </location>
</feature>
<evidence type="ECO:0000256" key="7">
    <source>
        <dbReference type="ARBA" id="ARBA00022729"/>
    </source>
</evidence>
<dbReference type="CDD" id="cd02183">
    <property type="entry name" value="GH16_fungal_CRH1_transglycosylase"/>
    <property type="match status" value="1"/>
</dbReference>
<proteinExistence type="inferred from homology"/>
<dbReference type="InterPro" id="IPR017168">
    <property type="entry name" value="CHR-like"/>
</dbReference>
<evidence type="ECO:0000256" key="2">
    <source>
        <dbReference type="ARBA" id="ARBA00004196"/>
    </source>
</evidence>
<dbReference type="GO" id="GO:0031505">
    <property type="term" value="P:fungal-type cell wall organization"/>
    <property type="evidence" value="ECO:0007669"/>
    <property type="project" value="TreeGrafter"/>
</dbReference>
<dbReference type="Proteomes" id="UP001285441">
    <property type="component" value="Unassembled WGS sequence"/>
</dbReference>
<dbReference type="PANTHER" id="PTHR10963:SF68">
    <property type="entry name" value="GLYCOSIDASE CRH1-RELATED"/>
    <property type="match status" value="1"/>
</dbReference>
<feature type="compositionally biased region" description="Low complexity" evidence="19">
    <location>
        <begin position="283"/>
        <end position="294"/>
    </location>
</feature>
<keyword evidence="8 16" id="KW-0378">Hydrolase</keyword>
<keyword evidence="5" id="KW-0328">Glycosyltransferase</keyword>
<reference evidence="22" key="1">
    <citation type="journal article" date="2023" name="Mol. Phylogenet. Evol.">
        <title>Genome-scale phylogeny and comparative genomics of the fungal order Sordariales.</title>
        <authorList>
            <person name="Hensen N."/>
            <person name="Bonometti L."/>
            <person name="Westerberg I."/>
            <person name="Brannstrom I.O."/>
            <person name="Guillou S."/>
            <person name="Cros-Aarteil S."/>
            <person name="Calhoun S."/>
            <person name="Haridas S."/>
            <person name="Kuo A."/>
            <person name="Mondo S."/>
            <person name="Pangilinan J."/>
            <person name="Riley R."/>
            <person name="LaButti K."/>
            <person name="Andreopoulos B."/>
            <person name="Lipzen A."/>
            <person name="Chen C."/>
            <person name="Yan M."/>
            <person name="Daum C."/>
            <person name="Ng V."/>
            <person name="Clum A."/>
            <person name="Steindorff A."/>
            <person name="Ohm R.A."/>
            <person name="Martin F."/>
            <person name="Silar P."/>
            <person name="Natvig D.O."/>
            <person name="Lalanne C."/>
            <person name="Gautier V."/>
            <person name="Ament-Velasquez S.L."/>
            <person name="Kruys A."/>
            <person name="Hutchinson M.I."/>
            <person name="Powell A.J."/>
            <person name="Barry K."/>
            <person name="Miller A.N."/>
            <person name="Grigoriev I.V."/>
            <person name="Debuchy R."/>
            <person name="Gladieux P."/>
            <person name="Hiltunen Thoren M."/>
            <person name="Johannesson H."/>
        </authorList>
    </citation>
    <scope>NUCLEOTIDE SEQUENCE</scope>
    <source>
        <strain evidence="22">CBS 232.78</strain>
    </source>
</reference>
<dbReference type="PANTHER" id="PTHR10963">
    <property type="entry name" value="GLYCOSYL HYDROLASE-RELATED"/>
    <property type="match status" value="1"/>
</dbReference>
<organism evidence="22 23">
    <name type="scientific">Podospora didyma</name>
    <dbReference type="NCBI Taxonomy" id="330526"/>
    <lineage>
        <taxon>Eukaryota</taxon>
        <taxon>Fungi</taxon>
        <taxon>Dikarya</taxon>
        <taxon>Ascomycota</taxon>
        <taxon>Pezizomycotina</taxon>
        <taxon>Sordariomycetes</taxon>
        <taxon>Sordariomycetidae</taxon>
        <taxon>Sordariales</taxon>
        <taxon>Podosporaceae</taxon>
        <taxon>Podospora</taxon>
    </lineage>
</organism>
<evidence type="ECO:0000256" key="3">
    <source>
        <dbReference type="ARBA" id="ARBA00004589"/>
    </source>
</evidence>
<evidence type="ECO:0000256" key="10">
    <source>
        <dbReference type="ARBA" id="ARBA00023157"/>
    </source>
</evidence>
<evidence type="ECO:0000256" key="1">
    <source>
        <dbReference type="ARBA" id="ARBA00000822"/>
    </source>
</evidence>
<comment type="caution">
    <text evidence="22">The sequence shown here is derived from an EMBL/GenBank/DDBJ whole genome shotgun (WGS) entry which is preliminary data.</text>
</comment>
<name>A0AAE0NHG7_9PEZI</name>
<evidence type="ECO:0000313" key="22">
    <source>
        <dbReference type="EMBL" id="KAK3381540.1"/>
    </source>
</evidence>
<accession>A0AAE0NHG7</accession>
<keyword evidence="10 18" id="KW-1015">Disulfide bond</keyword>
<keyword evidence="6" id="KW-0808">Transferase</keyword>
<reference evidence="22" key="2">
    <citation type="submission" date="2023-06" db="EMBL/GenBank/DDBJ databases">
        <authorList>
            <consortium name="Lawrence Berkeley National Laboratory"/>
            <person name="Haridas S."/>
            <person name="Hensen N."/>
            <person name="Bonometti L."/>
            <person name="Westerberg I."/>
            <person name="Brannstrom I.O."/>
            <person name="Guillou S."/>
            <person name="Cros-Aarteil S."/>
            <person name="Calhoun S."/>
            <person name="Kuo A."/>
            <person name="Mondo S."/>
            <person name="Pangilinan J."/>
            <person name="Riley R."/>
            <person name="LaButti K."/>
            <person name="Andreopoulos B."/>
            <person name="Lipzen A."/>
            <person name="Chen C."/>
            <person name="Yanf M."/>
            <person name="Daum C."/>
            <person name="Ng V."/>
            <person name="Clum A."/>
            <person name="Steindorff A."/>
            <person name="Ohm R."/>
            <person name="Martin F."/>
            <person name="Silar P."/>
            <person name="Natvig D."/>
            <person name="Lalanne C."/>
            <person name="Gautier V."/>
            <person name="Ament-velasquez S.L."/>
            <person name="Kruys A."/>
            <person name="Hutchinson M.I."/>
            <person name="Powell A.J."/>
            <person name="Barry K."/>
            <person name="Miller A.N."/>
            <person name="Grigoriev I.V."/>
            <person name="Debuchy R."/>
            <person name="Gladieux P."/>
            <person name="Thoren M.H."/>
            <person name="Johannesson H."/>
        </authorList>
    </citation>
    <scope>NUCLEOTIDE SEQUENCE</scope>
    <source>
        <strain evidence="22">CBS 232.78</strain>
    </source>
</reference>
<dbReference type="GO" id="GO:0008843">
    <property type="term" value="F:endochitinase activity"/>
    <property type="evidence" value="ECO:0007669"/>
    <property type="project" value="UniProtKB-EC"/>
</dbReference>
<keyword evidence="14" id="KW-0961">Cell wall biogenesis/degradation</keyword>
<comment type="similarity">
    <text evidence="15">Belongs to the glycosyl hydrolase 16 family. CRH1 subfamily.</text>
</comment>
<dbReference type="AlphaFoldDB" id="A0AAE0NHG7"/>
<evidence type="ECO:0000256" key="17">
    <source>
        <dbReference type="PIRSR" id="PIRSR037299-1"/>
    </source>
</evidence>
<sequence>MLPKFITTAAVALVATLASAQTFTDCDPTKKDCPNPKAVGSKIIDVDFRKGANSFFNVLEGTKLTYDDKQGAIFTINKETDAPTISSGNKYIFFGRVDVTVKVAPGAGVVTSFVLQSDDLDEIDWEWLGGDAAQVQTNYFSKGCTQVYDRGGFSPVGNPQDNFITYTINWTPEKLEWIINGAVVRTLLAANAKGCSGYPQTPMQIKLGTWVAGRKDAPQGTIDWAGGLTNFANAPFNAAYQEIKIQDYMGGQGATEATEYQYSDRSGTWQSIKVVNNGVEAPSNGGSTKGTSTTVAPTTSSKGSSAQITSSTVTSASSGSAATTLSTVTSATTAASATTTNAAANVPNNGANAPASGTATTSTSPAAPTSAAGKVTFTFGNVAAMGATLLFGSLAVF</sequence>
<dbReference type="GO" id="GO:0016757">
    <property type="term" value="F:glycosyltransferase activity"/>
    <property type="evidence" value="ECO:0007669"/>
    <property type="project" value="UniProtKB-KW"/>
</dbReference>
<dbReference type="SUPFAM" id="SSF49899">
    <property type="entry name" value="Concanavalin A-like lectins/glucanases"/>
    <property type="match status" value="1"/>
</dbReference>
<evidence type="ECO:0000256" key="4">
    <source>
        <dbReference type="ARBA" id="ARBA00022622"/>
    </source>
</evidence>
<comment type="catalytic activity">
    <reaction evidence="1">
        <text>Random endo-hydrolysis of N-acetyl-beta-D-glucosaminide (1-&gt;4)-beta-linkages in chitin and chitodextrins.</text>
        <dbReference type="EC" id="3.2.1.14"/>
    </reaction>
</comment>
<keyword evidence="11" id="KW-0325">Glycoprotein</keyword>
<dbReference type="Pfam" id="PF00722">
    <property type="entry name" value="Glyco_hydro_16"/>
    <property type="match status" value="1"/>
</dbReference>
<feature type="compositionally biased region" description="Polar residues" evidence="19">
    <location>
        <begin position="295"/>
        <end position="308"/>
    </location>
</feature>
<feature type="chain" id="PRO_5042074743" description="Crh-like protein" evidence="20">
    <location>
        <begin position="21"/>
        <end position="397"/>
    </location>
</feature>
<dbReference type="EC" id="3.2.-.-" evidence="16"/>
<keyword evidence="13" id="KW-0326">Glycosidase</keyword>
<comment type="subcellular location">
    <subcellularLocation>
        <location evidence="2">Cell envelope</location>
    </subcellularLocation>
    <subcellularLocation>
        <location evidence="3">Membrane</location>
        <topology evidence="3">Lipid-anchor</topology>
        <topology evidence="3">GPI-anchor</topology>
    </subcellularLocation>
</comment>
<dbReference type="GO" id="GO:0009277">
    <property type="term" value="C:fungal-type cell wall"/>
    <property type="evidence" value="ECO:0007669"/>
    <property type="project" value="TreeGrafter"/>
</dbReference>
<dbReference type="PROSITE" id="PS51762">
    <property type="entry name" value="GH16_2"/>
    <property type="match status" value="1"/>
</dbReference>
<dbReference type="EMBL" id="JAULSW010000005">
    <property type="protein sequence ID" value="KAK3381540.1"/>
    <property type="molecule type" value="Genomic_DNA"/>
</dbReference>
<keyword evidence="9 16" id="KW-0472">Membrane</keyword>
<dbReference type="Gene3D" id="2.60.120.200">
    <property type="match status" value="1"/>
</dbReference>
<dbReference type="InterPro" id="IPR013320">
    <property type="entry name" value="ConA-like_dom_sf"/>
</dbReference>
<keyword evidence="23" id="KW-1185">Reference proteome</keyword>
<feature type="active site" description="Proton donor" evidence="17">
    <location>
        <position position="126"/>
    </location>
</feature>